<evidence type="ECO:0000256" key="1">
    <source>
        <dbReference type="ARBA" id="ARBA00022679"/>
    </source>
</evidence>
<evidence type="ECO:0000256" key="2">
    <source>
        <dbReference type="ARBA" id="ARBA00022741"/>
    </source>
</evidence>
<proteinExistence type="predicted"/>
<evidence type="ECO:0000259" key="6">
    <source>
        <dbReference type="Pfam" id="PF12555"/>
    </source>
</evidence>
<keyword evidence="5" id="KW-0472">Membrane</keyword>
<comment type="caution">
    <text evidence="7">The sequence shown here is derived from an EMBL/GenBank/DDBJ whole genome shotgun (WGS) entry which is preliminary data.</text>
</comment>
<keyword evidence="2" id="KW-0547">Nucleotide-binding</keyword>
<keyword evidence="5" id="KW-0812">Transmembrane</keyword>
<gene>
    <name evidence="7" type="ORF">DF222_03185</name>
</gene>
<keyword evidence="5" id="KW-1133">Transmembrane helix</keyword>
<keyword evidence="1" id="KW-0808">Transferase</keyword>
<dbReference type="RefSeq" id="WP_108431568.1">
    <property type="nucleotide sequence ID" value="NZ_CP026947.1"/>
</dbReference>
<dbReference type="Proteomes" id="UP000244989">
    <property type="component" value="Unassembled WGS sequence"/>
</dbReference>
<dbReference type="InterPro" id="IPR036759">
    <property type="entry name" value="TPK_catalytic_sf"/>
</dbReference>
<evidence type="ECO:0000256" key="3">
    <source>
        <dbReference type="ARBA" id="ARBA00022777"/>
    </source>
</evidence>
<feature type="transmembrane region" description="Helical" evidence="5">
    <location>
        <begin position="350"/>
        <end position="371"/>
    </location>
</feature>
<keyword evidence="4" id="KW-0067">ATP-binding</keyword>
<feature type="domain" description="SteA-like C-terminal" evidence="6">
    <location>
        <begin position="336"/>
        <end position="389"/>
    </location>
</feature>
<dbReference type="InterPro" id="IPR022215">
    <property type="entry name" value="SteA-like_C"/>
</dbReference>
<dbReference type="GO" id="GO:0004788">
    <property type="term" value="F:thiamine diphosphokinase activity"/>
    <property type="evidence" value="ECO:0007669"/>
    <property type="project" value="InterPro"/>
</dbReference>
<dbReference type="InterPro" id="IPR047795">
    <property type="entry name" value="Put_SteA-like"/>
</dbReference>
<sequence length="397" mass="41684">MSLSTRLSSADLTEVNGRLRDCTPTGKGRRKLRAGDIAVIDAPDISRREAEFLIDHEPSAVLNIAQFSSGNVPNYGPLMLIDADIPLFEAAGPELREGFRDGAKKGAIDSDGTVHNGNRTIAQATPLGREDIEKNFESSQKALAGRMDSYFGDAARLLHSEGPLMIDGVGIPDVGDELAGRKVVVLSDGPDHAQELRDLRNFIQEYDPVLIGVGAAADTLVDTGYSPAFIVGDPAEVRDSTLRGGARVILPADPEGAAVGIDRIQELGVGATTFPTALGSPTELALLLAGHHDAQLVVIAGAPFNLDDVFANNDGATPETLLTRVKLGGRLVDATAIRDLYTVSGGAGMAWLWALLGILVAVAAVILIVGLGGEGSFADNLIDTWNSFALSVQSLFT</sequence>
<accession>A0A2U1T8L6</accession>
<reference evidence="8" key="1">
    <citation type="submission" date="2018-04" db="EMBL/GenBank/DDBJ databases">
        <authorList>
            <person name="Liu S."/>
            <person name="Wang Z."/>
            <person name="Li J."/>
        </authorList>
    </citation>
    <scope>NUCLEOTIDE SEQUENCE [LARGE SCALE GENOMIC DNA]</scope>
    <source>
        <strain evidence="8">2189</strain>
    </source>
</reference>
<keyword evidence="3 7" id="KW-0418">Kinase</keyword>
<name>A0A2U1T8L6_9CORY</name>
<dbReference type="AlphaFoldDB" id="A0A2U1T8L6"/>
<organism evidence="7 8">
    <name type="scientific">Corynebacterium yudongzhengii</name>
    <dbReference type="NCBI Taxonomy" id="2080740"/>
    <lineage>
        <taxon>Bacteria</taxon>
        <taxon>Bacillati</taxon>
        <taxon>Actinomycetota</taxon>
        <taxon>Actinomycetes</taxon>
        <taxon>Mycobacteriales</taxon>
        <taxon>Corynebacteriaceae</taxon>
        <taxon>Corynebacterium</taxon>
    </lineage>
</organism>
<dbReference type="GO" id="GO:0016301">
    <property type="term" value="F:kinase activity"/>
    <property type="evidence" value="ECO:0007669"/>
    <property type="project" value="UniProtKB-KW"/>
</dbReference>
<dbReference type="Pfam" id="PF12555">
    <property type="entry name" value="SteA-like_C"/>
    <property type="match status" value="1"/>
</dbReference>
<dbReference type="GO" id="GO:0005524">
    <property type="term" value="F:ATP binding"/>
    <property type="evidence" value="ECO:0007669"/>
    <property type="project" value="UniProtKB-KW"/>
</dbReference>
<dbReference type="EMBL" id="QEEZ01000004">
    <property type="protein sequence ID" value="PWC02346.1"/>
    <property type="molecule type" value="Genomic_DNA"/>
</dbReference>
<dbReference type="GO" id="GO:0009229">
    <property type="term" value="P:thiamine diphosphate biosynthetic process"/>
    <property type="evidence" value="ECO:0007669"/>
    <property type="project" value="InterPro"/>
</dbReference>
<evidence type="ECO:0000256" key="4">
    <source>
        <dbReference type="ARBA" id="ARBA00022840"/>
    </source>
</evidence>
<evidence type="ECO:0000313" key="7">
    <source>
        <dbReference type="EMBL" id="PWC02346.1"/>
    </source>
</evidence>
<dbReference type="OrthoDB" id="5169996at2"/>
<dbReference type="SUPFAM" id="SSF63999">
    <property type="entry name" value="Thiamin pyrophosphokinase, catalytic domain"/>
    <property type="match status" value="1"/>
</dbReference>
<evidence type="ECO:0000256" key="5">
    <source>
        <dbReference type="SAM" id="Phobius"/>
    </source>
</evidence>
<protein>
    <submittedName>
        <fullName evidence="7">Thiamine pyrophosphokinase</fullName>
    </submittedName>
</protein>
<dbReference type="KEGG" id="cyz:C3B44_05965"/>
<keyword evidence="8" id="KW-1185">Reference proteome</keyword>
<dbReference type="NCBIfam" id="NF040608">
    <property type="entry name" value="division_SteA"/>
    <property type="match status" value="1"/>
</dbReference>
<evidence type="ECO:0000313" key="8">
    <source>
        <dbReference type="Proteomes" id="UP000244989"/>
    </source>
</evidence>